<dbReference type="OrthoDB" id="8904098at2759"/>
<dbReference type="PROSITE" id="PS01023">
    <property type="entry name" value="PTR2_2"/>
    <property type="match status" value="1"/>
</dbReference>
<sequence>MASIKDNSEKGLSEKEDTYKTDIDVTEQLEHDAPDSQLDPIHRVTSALSNNEFDDEAIYNYEDPRNYSTNFVDEHNPMGLRKPTKQEANTLRRVLGRADWACYLICIAEFAERASYYSCQTLLSNFITYKLPTGSSTGKLTAGAANPGALGLGVPAANAIAYTLTFVAYVVPLYAGYVADAQIGKFKAIWIGVFCGFVAHILLVIAAAPAVIKSGHAIAPTAIAIITLAFGTGFIKPNLLPLLMDQYPEGSDMVKVLPSGEKVIMDRQKSLERMTLVFYWAINVGALFPIPAVYIERRIGYWFGFFIPIIIYLIIPLVFWFVNGRLRKEKIQGSVLVNIAKILRVSFRGNWIKRLRQHSFWDYARPSKMRQRGEEFYVQKKQKAITWDDQWVLDVKEIVSITKVFLYFVVFNLCDAGGSGATPALTAQSGSMTSDGTPNDMYSNFNPITIVGLIPLLDYGIYPLLRRFRIDFLPVWRITLGFLLAASSQAAAAIIQQKIYNTIACGYNATECVDNGIVAPINAWVSVVPYILSAASECFANTTAYELGYTRAPPLMKGLVQALFLLMTGIAAAIGDAISPALKDPHLVWYFAGLAIVGTVFAFAFLIHFRNLHKDMRREARMRSILNRREMEKADGEESNIVPITSVGSALAKNQ</sequence>
<evidence type="ECO:0000313" key="9">
    <source>
        <dbReference type="EMBL" id="CCE72991.1"/>
    </source>
</evidence>
<dbReference type="AlphaFoldDB" id="G8YSU0"/>
<feature type="transmembrane region" description="Helical" evidence="8">
    <location>
        <begin position="559"/>
        <end position="582"/>
    </location>
</feature>
<accession>G8YSU0</accession>
<organism evidence="10 11">
    <name type="scientific">Pichia sorbitophila (strain ATCC MYA-4447 / BCRC 22081 / CBS 7064 / NBRC 10061 / NRRL Y-12695)</name>
    <name type="common">Hybrid yeast</name>
    <dbReference type="NCBI Taxonomy" id="559304"/>
    <lineage>
        <taxon>Eukaryota</taxon>
        <taxon>Fungi</taxon>
        <taxon>Dikarya</taxon>
        <taxon>Ascomycota</taxon>
        <taxon>Saccharomycotina</taxon>
        <taxon>Pichiomycetes</taxon>
        <taxon>Debaryomycetaceae</taxon>
        <taxon>Millerozyma</taxon>
    </lineage>
</organism>
<keyword evidence="5 8" id="KW-0472">Membrane</keyword>
<keyword evidence="11" id="KW-1185">Reference proteome</keyword>
<keyword evidence="6" id="KW-0813">Transport</keyword>
<dbReference type="SUPFAM" id="SSF103473">
    <property type="entry name" value="MFS general substrate transporter"/>
    <property type="match status" value="1"/>
</dbReference>
<feature type="region of interest" description="Disordered" evidence="7">
    <location>
        <begin position="1"/>
        <end position="37"/>
    </location>
</feature>
<evidence type="ECO:0000256" key="7">
    <source>
        <dbReference type="SAM" id="MobiDB-lite"/>
    </source>
</evidence>
<dbReference type="GO" id="GO:0006857">
    <property type="term" value="P:oligopeptide transport"/>
    <property type="evidence" value="ECO:0007669"/>
    <property type="project" value="InterPro"/>
</dbReference>
<dbReference type="Proteomes" id="UP000005222">
    <property type="component" value="Chromosome A"/>
</dbReference>
<evidence type="ECO:0000256" key="3">
    <source>
        <dbReference type="ARBA" id="ARBA00022692"/>
    </source>
</evidence>
<evidence type="ECO:0000313" key="10">
    <source>
        <dbReference type="EMBL" id="CCE73552.1"/>
    </source>
</evidence>
<dbReference type="InParanoid" id="G8YSU0"/>
<feature type="transmembrane region" description="Helical" evidence="8">
    <location>
        <begin position="276"/>
        <end position="295"/>
    </location>
</feature>
<keyword evidence="3 6" id="KW-0812">Transmembrane</keyword>
<proteinExistence type="inferred from homology"/>
<dbReference type="GO" id="GO:0016020">
    <property type="term" value="C:membrane"/>
    <property type="evidence" value="ECO:0007669"/>
    <property type="project" value="UniProtKB-SubCell"/>
</dbReference>
<evidence type="ECO:0000256" key="5">
    <source>
        <dbReference type="ARBA" id="ARBA00023136"/>
    </source>
</evidence>
<feature type="transmembrane region" description="Helical" evidence="8">
    <location>
        <begin position="404"/>
        <end position="425"/>
    </location>
</feature>
<feature type="transmembrane region" description="Helical" evidence="8">
    <location>
        <begin position="217"/>
        <end position="235"/>
    </location>
</feature>
<evidence type="ECO:0000256" key="8">
    <source>
        <dbReference type="SAM" id="Phobius"/>
    </source>
</evidence>
<reference evidence="10" key="1">
    <citation type="submission" date="2011-10" db="EMBL/GenBank/DDBJ databases">
        <authorList>
            <person name="Genoscope - CEA"/>
        </authorList>
    </citation>
    <scope>NUCLEOTIDE SEQUENCE</scope>
    <source>
        <strain evidence="10">CBS 7064</strain>
    </source>
</reference>
<comment type="similarity">
    <text evidence="2 6">Belongs to the major facilitator superfamily. Proton-dependent oligopeptide transporter (POT/PTR) (TC 2.A.17) family.</text>
</comment>
<reference evidence="11" key="2">
    <citation type="journal article" date="2012" name="G3 (Bethesda)">
        <title>Pichia sorbitophila, an interspecies yeast hybrid reveals early steps of genome resolution following polyploidization.</title>
        <authorList>
            <person name="Leh Louis V."/>
            <person name="Despons L."/>
            <person name="Friedrich A."/>
            <person name="Martin T."/>
            <person name="Durrens P."/>
            <person name="Casaregola S."/>
            <person name="Neuveglise C."/>
            <person name="Fairhead C."/>
            <person name="Marck C."/>
            <person name="Cruz J.A."/>
            <person name="Straub M.L."/>
            <person name="Kugler V."/>
            <person name="Sacerdot C."/>
            <person name="Uzunov Z."/>
            <person name="Thierry A."/>
            <person name="Weiss S."/>
            <person name="Bleykasten C."/>
            <person name="De Montigny J."/>
            <person name="Jacques N."/>
            <person name="Jung P."/>
            <person name="Lemaire M."/>
            <person name="Mallet S."/>
            <person name="Morel G."/>
            <person name="Richard G.F."/>
            <person name="Sarkar A."/>
            <person name="Savel G."/>
            <person name="Schacherer J."/>
            <person name="Seret M.L."/>
            <person name="Talla E."/>
            <person name="Samson G."/>
            <person name="Jubin C."/>
            <person name="Poulain J."/>
            <person name="Vacherie B."/>
            <person name="Barbe V."/>
            <person name="Pelletier E."/>
            <person name="Sherman D.J."/>
            <person name="Westhof E."/>
            <person name="Weissenbach J."/>
            <person name="Baret P.V."/>
            <person name="Wincker P."/>
            <person name="Gaillardin C."/>
            <person name="Dujon B."/>
            <person name="Souciet J.L."/>
        </authorList>
    </citation>
    <scope>NUCLEOTIDE SEQUENCE [LARGE SCALE GENOMIC DNA]</scope>
    <source>
        <strain evidence="11">ATCC MYA-4447 / BCRC 22081 / CBS 7064 / NBRC 10061 / NRRL Y-12695</strain>
    </source>
</reference>
<evidence type="ECO:0000256" key="2">
    <source>
        <dbReference type="ARBA" id="ARBA00005982"/>
    </source>
</evidence>
<dbReference type="InterPro" id="IPR000109">
    <property type="entry name" value="POT_fam"/>
</dbReference>
<dbReference type="EMBL" id="FO082058">
    <property type="protein sequence ID" value="CCE73552.1"/>
    <property type="molecule type" value="Genomic_DNA"/>
</dbReference>
<keyword evidence="4 8" id="KW-1133">Transmembrane helix</keyword>
<evidence type="ECO:0000313" key="11">
    <source>
        <dbReference type="Proteomes" id="UP000005222"/>
    </source>
</evidence>
<dbReference type="Proteomes" id="UP000005222">
    <property type="component" value="Chromosome B"/>
</dbReference>
<dbReference type="InterPro" id="IPR018456">
    <property type="entry name" value="PTR2_symporter_CS"/>
</dbReference>
<comment type="subcellular location">
    <subcellularLocation>
        <location evidence="1 6">Membrane</location>
        <topology evidence="1 6">Multi-pass membrane protein</topology>
    </subcellularLocation>
</comment>
<dbReference type="GO" id="GO:0022857">
    <property type="term" value="F:transmembrane transporter activity"/>
    <property type="evidence" value="ECO:0007669"/>
    <property type="project" value="InterPro"/>
</dbReference>
<feature type="transmembrane region" description="Helical" evidence="8">
    <location>
        <begin position="189"/>
        <end position="211"/>
    </location>
</feature>
<feature type="transmembrane region" description="Helical" evidence="8">
    <location>
        <begin position="588"/>
        <end position="609"/>
    </location>
</feature>
<dbReference type="OMA" id="EKDIGYW"/>
<evidence type="ECO:0000256" key="4">
    <source>
        <dbReference type="ARBA" id="ARBA00022989"/>
    </source>
</evidence>
<dbReference type="Gene3D" id="1.20.1250.20">
    <property type="entry name" value="MFS general substrate transporter like domains"/>
    <property type="match status" value="1"/>
</dbReference>
<dbReference type="STRING" id="559304.G8YSU0"/>
<feature type="transmembrane region" description="Helical" evidence="8">
    <location>
        <begin position="445"/>
        <end position="465"/>
    </location>
</feature>
<dbReference type="Pfam" id="PF00854">
    <property type="entry name" value="PTR2"/>
    <property type="match status" value="1"/>
</dbReference>
<gene>
    <name evidence="10" type="primary">Piso0_000599</name>
    <name evidence="9" type="ORF">GNLVRS01_PISO0A12892g</name>
    <name evidence="10" type="ORF">GNLVRS01_PISO0B12959g</name>
</gene>
<dbReference type="PANTHER" id="PTHR11654">
    <property type="entry name" value="OLIGOPEPTIDE TRANSPORTER-RELATED"/>
    <property type="match status" value="1"/>
</dbReference>
<name>G8YSU0_PICSO</name>
<dbReference type="HOGENOM" id="CLU_004790_4_3_1"/>
<dbReference type="EMBL" id="FO082059">
    <property type="protein sequence ID" value="CCE72991.1"/>
    <property type="molecule type" value="Genomic_DNA"/>
</dbReference>
<feature type="transmembrane region" description="Helical" evidence="8">
    <location>
        <begin position="159"/>
        <end position="177"/>
    </location>
</feature>
<evidence type="ECO:0000256" key="6">
    <source>
        <dbReference type="RuleBase" id="RU003755"/>
    </source>
</evidence>
<feature type="transmembrane region" description="Helical" evidence="8">
    <location>
        <begin position="301"/>
        <end position="322"/>
    </location>
</feature>
<protein>
    <submittedName>
        <fullName evidence="10">Piso0_000599 protein</fullName>
    </submittedName>
</protein>
<feature type="compositionally biased region" description="Basic and acidic residues" evidence="7">
    <location>
        <begin position="1"/>
        <end position="34"/>
    </location>
</feature>
<dbReference type="eggNOG" id="KOG1237">
    <property type="taxonomic scope" value="Eukaryota"/>
</dbReference>
<dbReference type="InterPro" id="IPR036259">
    <property type="entry name" value="MFS_trans_sf"/>
</dbReference>
<evidence type="ECO:0000256" key="1">
    <source>
        <dbReference type="ARBA" id="ARBA00004141"/>
    </source>
</evidence>